<evidence type="ECO:0000313" key="10">
    <source>
        <dbReference type="EMBL" id="KUM95609.1"/>
    </source>
</evidence>
<evidence type="ECO:0000256" key="1">
    <source>
        <dbReference type="ARBA" id="ARBA00004651"/>
    </source>
</evidence>
<sequence>MSAVWKAARAAVRRRRLQTLVIWLVTLVSTGSMVVALGLVDAASAPFDRVFGKQHGPHVVAEFDAGKVTDAQLRDTARTSGVEAVAGPFPQATVEIPRGAQDLGLGGDIRVVGRSGPGGSVDRVHLWAGRWPTRPGEMVMNRQSDWTANALGKKFHMPSGPTLTIVGFAFDLSDTADVWVAPDQIAALHPNATQMLYRFRDASSQNALRAGLAGVTEGLPRGALAGSRTYLSIKHQVGSAARAYAPYLLAFGVLGILVAVLIVANVVGGAVVSGFRHIGILKALGFSPGQVLSVYLVMISVPAVVGCALGTLTGNLLAHPFFRFVFTGPDSGVLRDSVGIAPRVNALALIGMPLVCVLAALGPSVRARRLSAARAISAGSAPRAGRALGIQRRLAGLRLPRSVSLGAGLPFARPARSALTLAAVVLGVTTVTFASGLATTMTLFGDGGKGAYDVTVYADNYVKGKVVLPVHGDRDLQSLLGSLPGAARVTARADEDAQFVGSTKRVWIEGRRGADLPLDDVLVRGRWMHRPGEVVVGSAFLRRNGVDIGDHLRLRRSGREEEVTVVGEILQDNDQVVTGTWPTFTALLPDGKAFSYHVKLRKGADPTAYARAARAVDKGLSTQLTGPNSGAETIIGSATALTLMLALVSSLGVFNTAVLNTHDRRRDLGMLKSIGMTPRQVTVMTVTSMAVLGAIGSVLGIPLGIAAYEVVVPRMAAGVDLTLPSYMTDVWHAPKLAALALAGLVIAVLGALVPARRAARLTVAEVLHSE</sequence>
<dbReference type="AlphaFoldDB" id="A0A101NMD3"/>
<evidence type="ECO:0000256" key="5">
    <source>
        <dbReference type="ARBA" id="ARBA00023136"/>
    </source>
</evidence>
<dbReference type="EMBL" id="LMWL01000029">
    <property type="protein sequence ID" value="KUM95609.1"/>
    <property type="molecule type" value="Genomic_DNA"/>
</dbReference>
<dbReference type="GO" id="GO:0022857">
    <property type="term" value="F:transmembrane transporter activity"/>
    <property type="evidence" value="ECO:0007669"/>
    <property type="project" value="TreeGrafter"/>
</dbReference>
<feature type="transmembrane region" description="Helical" evidence="7">
    <location>
        <begin position="418"/>
        <end position="438"/>
    </location>
</feature>
<evidence type="ECO:0000256" key="7">
    <source>
        <dbReference type="SAM" id="Phobius"/>
    </source>
</evidence>
<evidence type="ECO:0000259" key="9">
    <source>
        <dbReference type="Pfam" id="PF12704"/>
    </source>
</evidence>
<evidence type="ECO:0000259" key="8">
    <source>
        <dbReference type="Pfam" id="PF02687"/>
    </source>
</evidence>
<gene>
    <name evidence="10" type="ORF">AQI88_16180</name>
</gene>
<dbReference type="PANTHER" id="PTHR30572:SF4">
    <property type="entry name" value="ABC TRANSPORTER PERMEASE YTRF"/>
    <property type="match status" value="1"/>
</dbReference>
<keyword evidence="4 7" id="KW-1133">Transmembrane helix</keyword>
<dbReference type="OrthoDB" id="3207485at2"/>
<feature type="transmembrane region" description="Helical" evidence="7">
    <location>
        <begin position="338"/>
        <end position="361"/>
    </location>
</feature>
<evidence type="ECO:0000256" key="6">
    <source>
        <dbReference type="ARBA" id="ARBA00038076"/>
    </source>
</evidence>
<feature type="transmembrane region" description="Helical" evidence="7">
    <location>
        <begin position="681"/>
        <end position="705"/>
    </location>
</feature>
<evidence type="ECO:0008006" key="12">
    <source>
        <dbReference type="Google" id="ProtNLM"/>
    </source>
</evidence>
<accession>A0A101NMD3</accession>
<proteinExistence type="inferred from homology"/>
<dbReference type="RefSeq" id="WP_066998824.1">
    <property type="nucleotide sequence ID" value="NZ_BNDU01000006.1"/>
</dbReference>
<feature type="transmembrane region" description="Helical" evidence="7">
    <location>
        <begin position="292"/>
        <end position="318"/>
    </location>
</feature>
<dbReference type="Pfam" id="PF12704">
    <property type="entry name" value="MacB_PCD"/>
    <property type="match status" value="1"/>
</dbReference>
<dbReference type="InterPro" id="IPR025857">
    <property type="entry name" value="MacB_PCD"/>
</dbReference>
<dbReference type="STRING" id="67285.AQI88_16180"/>
<comment type="caution">
    <text evidence="10">The sequence shown here is derived from an EMBL/GenBank/DDBJ whole genome shotgun (WGS) entry which is preliminary data.</text>
</comment>
<feature type="transmembrane region" description="Helical" evidence="7">
    <location>
        <begin position="736"/>
        <end position="755"/>
    </location>
</feature>
<evidence type="ECO:0000313" key="11">
    <source>
        <dbReference type="Proteomes" id="UP000054241"/>
    </source>
</evidence>
<dbReference type="InterPro" id="IPR003838">
    <property type="entry name" value="ABC3_permease_C"/>
</dbReference>
<feature type="domain" description="MacB-like periplasmic core" evidence="9">
    <location>
        <begin position="417"/>
        <end position="615"/>
    </location>
</feature>
<keyword evidence="2" id="KW-1003">Cell membrane</keyword>
<feature type="domain" description="ABC3 transporter permease C-terminal" evidence="8">
    <location>
        <begin position="641"/>
        <end position="762"/>
    </location>
</feature>
<keyword evidence="11" id="KW-1185">Reference proteome</keyword>
<reference evidence="10 11" key="1">
    <citation type="submission" date="2015-10" db="EMBL/GenBank/DDBJ databases">
        <title>Draft genome sequence of Streptomyces cellostaticus DSM 40189, type strain for the species Streptomyces cellostaticus.</title>
        <authorList>
            <person name="Ruckert C."/>
            <person name="Winkler A."/>
            <person name="Kalinowski J."/>
            <person name="Kampfer P."/>
            <person name="Glaeser S."/>
        </authorList>
    </citation>
    <scope>NUCLEOTIDE SEQUENCE [LARGE SCALE GENOMIC DNA]</scope>
    <source>
        <strain evidence="10 11">DSM 40189</strain>
    </source>
</reference>
<dbReference type="Proteomes" id="UP000054241">
    <property type="component" value="Unassembled WGS sequence"/>
</dbReference>
<dbReference type="Pfam" id="PF02687">
    <property type="entry name" value="FtsX"/>
    <property type="match status" value="2"/>
</dbReference>
<organism evidence="10 11">
    <name type="scientific">Streptomyces cellostaticus</name>
    <dbReference type="NCBI Taxonomy" id="67285"/>
    <lineage>
        <taxon>Bacteria</taxon>
        <taxon>Bacillati</taxon>
        <taxon>Actinomycetota</taxon>
        <taxon>Actinomycetes</taxon>
        <taxon>Kitasatosporales</taxon>
        <taxon>Streptomycetaceae</taxon>
        <taxon>Streptomyces</taxon>
    </lineage>
</organism>
<evidence type="ECO:0000256" key="4">
    <source>
        <dbReference type="ARBA" id="ARBA00022989"/>
    </source>
</evidence>
<dbReference type="InterPro" id="IPR050250">
    <property type="entry name" value="Macrolide_Exporter_MacB"/>
</dbReference>
<name>A0A101NMD3_9ACTN</name>
<comment type="similarity">
    <text evidence="6">Belongs to the ABC-4 integral membrane protein family.</text>
</comment>
<keyword evidence="3 7" id="KW-0812">Transmembrane</keyword>
<feature type="transmembrane region" description="Helical" evidence="7">
    <location>
        <begin position="634"/>
        <end position="660"/>
    </location>
</feature>
<protein>
    <recommendedName>
        <fullName evidence="12">ABC transporter permease</fullName>
    </recommendedName>
</protein>
<feature type="domain" description="ABC3 transporter permease C-terminal" evidence="8">
    <location>
        <begin position="250"/>
        <end position="371"/>
    </location>
</feature>
<dbReference type="GO" id="GO:0005886">
    <property type="term" value="C:plasma membrane"/>
    <property type="evidence" value="ECO:0007669"/>
    <property type="project" value="UniProtKB-SubCell"/>
</dbReference>
<comment type="subcellular location">
    <subcellularLocation>
        <location evidence="1">Cell membrane</location>
        <topology evidence="1">Multi-pass membrane protein</topology>
    </subcellularLocation>
</comment>
<keyword evidence="5 7" id="KW-0472">Membrane</keyword>
<evidence type="ECO:0000256" key="3">
    <source>
        <dbReference type="ARBA" id="ARBA00022692"/>
    </source>
</evidence>
<evidence type="ECO:0000256" key="2">
    <source>
        <dbReference type="ARBA" id="ARBA00022475"/>
    </source>
</evidence>
<feature type="transmembrane region" description="Helical" evidence="7">
    <location>
        <begin position="244"/>
        <end position="272"/>
    </location>
</feature>
<dbReference type="PANTHER" id="PTHR30572">
    <property type="entry name" value="MEMBRANE COMPONENT OF TRANSPORTER-RELATED"/>
    <property type="match status" value="1"/>
</dbReference>